<evidence type="ECO:0000256" key="4">
    <source>
        <dbReference type="ARBA" id="ARBA00022729"/>
    </source>
</evidence>
<keyword evidence="9" id="KW-0961">Cell wall biogenesis/degradation</keyword>
<dbReference type="eggNOG" id="ENOG502RBRB">
    <property type="taxonomic scope" value="Eukaryota"/>
</dbReference>
<dbReference type="GO" id="GO:0009986">
    <property type="term" value="C:cell surface"/>
    <property type="evidence" value="ECO:0007669"/>
    <property type="project" value="TreeGrafter"/>
</dbReference>
<accession>W2RS55</accession>
<evidence type="ECO:0000256" key="9">
    <source>
        <dbReference type="ARBA" id="ARBA00023316"/>
    </source>
</evidence>
<evidence type="ECO:0000256" key="8">
    <source>
        <dbReference type="ARBA" id="ARBA00023295"/>
    </source>
</evidence>
<name>W2RS55_CYPE1</name>
<organism evidence="20 21">
    <name type="scientific">Cyphellophora europaea (strain CBS 101466)</name>
    <name type="common">Phialophora europaea</name>
    <dbReference type="NCBI Taxonomy" id="1220924"/>
    <lineage>
        <taxon>Eukaryota</taxon>
        <taxon>Fungi</taxon>
        <taxon>Dikarya</taxon>
        <taxon>Ascomycota</taxon>
        <taxon>Pezizomycotina</taxon>
        <taxon>Eurotiomycetes</taxon>
        <taxon>Chaetothyriomycetidae</taxon>
        <taxon>Chaetothyriales</taxon>
        <taxon>Cyphellophoraceae</taxon>
        <taxon>Cyphellophora</taxon>
    </lineage>
</organism>
<protein>
    <recommendedName>
        <fullName evidence="13">glucan endo-1,6-beta-glucosidase</fullName>
        <ecNumber evidence="13">3.2.1.75</ecNumber>
    </recommendedName>
    <alternativeName>
        <fullName evidence="15">Beta-1,6-glucanase B</fullName>
    </alternativeName>
    <alternativeName>
        <fullName evidence="14">Endo-1,6-beta-D-glucanase B</fullName>
    </alternativeName>
    <alternativeName>
        <fullName evidence="16">Endo-1,6-beta-glucanase B</fullName>
    </alternativeName>
</protein>
<evidence type="ECO:0000256" key="17">
    <source>
        <dbReference type="RuleBase" id="RU361153"/>
    </source>
</evidence>
<evidence type="ECO:0000256" key="12">
    <source>
        <dbReference type="ARBA" id="ARBA00037628"/>
    </source>
</evidence>
<dbReference type="InterPro" id="IPR017853">
    <property type="entry name" value="GH"/>
</dbReference>
<evidence type="ECO:0000256" key="11">
    <source>
        <dbReference type="ARBA" id="ARBA00036633"/>
    </source>
</evidence>
<feature type="domain" description="Glycoside hydrolase family 5" evidence="19">
    <location>
        <begin position="111"/>
        <end position="395"/>
    </location>
</feature>
<keyword evidence="6" id="KW-0325">Glycoprotein</keyword>
<dbReference type="GO" id="GO:0005576">
    <property type="term" value="C:extracellular region"/>
    <property type="evidence" value="ECO:0007669"/>
    <property type="project" value="UniProtKB-SubCell"/>
</dbReference>
<dbReference type="PANTHER" id="PTHR31297">
    <property type="entry name" value="GLUCAN ENDO-1,6-BETA-GLUCOSIDASE B"/>
    <property type="match status" value="1"/>
</dbReference>
<dbReference type="GO" id="GO:0071555">
    <property type="term" value="P:cell wall organization"/>
    <property type="evidence" value="ECO:0007669"/>
    <property type="project" value="UniProtKB-KW"/>
</dbReference>
<comment type="function">
    <text evidence="12">Beta-glucanases participate in the metabolism of beta-glucan, the main structural component of the cell wall. Acts on lutean, pustulan and 1,6-oligo-beta-D-glucosides.</text>
</comment>
<keyword evidence="21" id="KW-1185">Reference proteome</keyword>
<evidence type="ECO:0000256" key="15">
    <source>
        <dbReference type="ARBA" id="ARBA00042025"/>
    </source>
</evidence>
<dbReference type="EC" id="3.2.1.75" evidence="13"/>
<reference evidence="20 21" key="1">
    <citation type="submission" date="2013-03" db="EMBL/GenBank/DDBJ databases">
        <title>The Genome Sequence of Phialophora europaea CBS 101466.</title>
        <authorList>
            <consortium name="The Broad Institute Genomics Platform"/>
            <person name="Cuomo C."/>
            <person name="de Hoog S."/>
            <person name="Gorbushina A."/>
            <person name="Walker B."/>
            <person name="Young S.K."/>
            <person name="Zeng Q."/>
            <person name="Gargeya S."/>
            <person name="Fitzgerald M."/>
            <person name="Haas B."/>
            <person name="Abouelleil A."/>
            <person name="Allen A.W."/>
            <person name="Alvarado L."/>
            <person name="Arachchi H.M."/>
            <person name="Berlin A.M."/>
            <person name="Chapman S.B."/>
            <person name="Gainer-Dewar J."/>
            <person name="Goldberg J."/>
            <person name="Griggs A."/>
            <person name="Gujja S."/>
            <person name="Hansen M."/>
            <person name="Howarth C."/>
            <person name="Imamovic A."/>
            <person name="Ireland A."/>
            <person name="Larimer J."/>
            <person name="McCowan C."/>
            <person name="Murphy C."/>
            <person name="Pearson M."/>
            <person name="Poon T.W."/>
            <person name="Priest M."/>
            <person name="Roberts A."/>
            <person name="Saif S."/>
            <person name="Shea T."/>
            <person name="Sisk P."/>
            <person name="Sykes S."/>
            <person name="Wortman J."/>
            <person name="Nusbaum C."/>
            <person name="Birren B."/>
        </authorList>
    </citation>
    <scope>NUCLEOTIDE SEQUENCE [LARGE SCALE GENOMIC DNA]</scope>
    <source>
        <strain evidence="20 21">CBS 101466</strain>
    </source>
</reference>
<keyword evidence="8 17" id="KW-0326">Glycosidase</keyword>
<dbReference type="RefSeq" id="XP_008718072.1">
    <property type="nucleotide sequence ID" value="XM_008719850.1"/>
</dbReference>
<evidence type="ECO:0000256" key="7">
    <source>
        <dbReference type="ARBA" id="ARBA00023277"/>
    </source>
</evidence>
<dbReference type="GO" id="GO:0009251">
    <property type="term" value="P:glucan catabolic process"/>
    <property type="evidence" value="ECO:0007669"/>
    <property type="project" value="TreeGrafter"/>
</dbReference>
<comment type="catalytic activity">
    <reaction evidence="11">
        <text>Random hydrolysis of (1-&gt;6)-linkages in (1-&gt;6)-beta-D-glucans.</text>
        <dbReference type="EC" id="3.2.1.75"/>
    </reaction>
</comment>
<evidence type="ECO:0000256" key="18">
    <source>
        <dbReference type="SAM" id="SignalP"/>
    </source>
</evidence>
<dbReference type="EMBL" id="KB822721">
    <property type="protein sequence ID" value="ETN39287.1"/>
    <property type="molecule type" value="Genomic_DNA"/>
</dbReference>
<keyword evidence="4 18" id="KW-0732">Signal</keyword>
<evidence type="ECO:0000259" key="19">
    <source>
        <dbReference type="Pfam" id="PF00150"/>
    </source>
</evidence>
<evidence type="ECO:0000313" key="21">
    <source>
        <dbReference type="Proteomes" id="UP000030752"/>
    </source>
</evidence>
<dbReference type="HOGENOM" id="CLU_004624_7_0_1"/>
<keyword evidence="3" id="KW-0964">Secreted</keyword>
<dbReference type="Pfam" id="PF00150">
    <property type="entry name" value="Cellulase"/>
    <property type="match status" value="1"/>
</dbReference>
<proteinExistence type="inferred from homology"/>
<evidence type="ECO:0000313" key="20">
    <source>
        <dbReference type="EMBL" id="ETN39287.1"/>
    </source>
</evidence>
<feature type="signal peptide" evidence="18">
    <location>
        <begin position="1"/>
        <end position="16"/>
    </location>
</feature>
<dbReference type="InParanoid" id="W2RS55"/>
<comment type="similarity">
    <text evidence="2 17">Belongs to the glycosyl hydrolase 5 (cellulase A) family.</text>
</comment>
<feature type="chain" id="PRO_5004823987" description="glucan endo-1,6-beta-glucosidase" evidence="18">
    <location>
        <begin position="17"/>
        <end position="427"/>
    </location>
</feature>
<evidence type="ECO:0000256" key="13">
    <source>
        <dbReference type="ARBA" id="ARBA00038935"/>
    </source>
</evidence>
<comment type="subcellular location">
    <subcellularLocation>
        <location evidence="1">Secreted</location>
    </subcellularLocation>
</comment>
<evidence type="ECO:0000256" key="2">
    <source>
        <dbReference type="ARBA" id="ARBA00005641"/>
    </source>
</evidence>
<evidence type="ECO:0000256" key="14">
    <source>
        <dbReference type="ARBA" id="ARBA00041472"/>
    </source>
</evidence>
<dbReference type="InterPro" id="IPR050386">
    <property type="entry name" value="Glycosyl_hydrolase_5"/>
</dbReference>
<dbReference type="SUPFAM" id="SSF51445">
    <property type="entry name" value="(Trans)glycosidases"/>
    <property type="match status" value="1"/>
</dbReference>
<keyword evidence="10" id="KW-0624">Polysaccharide degradation</keyword>
<dbReference type="GO" id="GO:0004338">
    <property type="term" value="F:glucan exo-1,3-beta-glucosidase activity"/>
    <property type="evidence" value="ECO:0007669"/>
    <property type="project" value="TreeGrafter"/>
</dbReference>
<keyword evidence="5 17" id="KW-0378">Hydrolase</keyword>
<evidence type="ECO:0000256" key="6">
    <source>
        <dbReference type="ARBA" id="ARBA00023180"/>
    </source>
</evidence>
<gene>
    <name evidence="20" type="ORF">HMPREF1541_05510</name>
</gene>
<evidence type="ECO:0000256" key="16">
    <source>
        <dbReference type="ARBA" id="ARBA00043257"/>
    </source>
</evidence>
<dbReference type="AlphaFoldDB" id="W2RS55"/>
<dbReference type="OrthoDB" id="1887033at2759"/>
<keyword evidence="7" id="KW-0119">Carbohydrate metabolism</keyword>
<evidence type="ECO:0000256" key="3">
    <source>
        <dbReference type="ARBA" id="ARBA00022525"/>
    </source>
</evidence>
<dbReference type="Gene3D" id="3.20.20.80">
    <property type="entry name" value="Glycosidases"/>
    <property type="match status" value="1"/>
</dbReference>
<dbReference type="InterPro" id="IPR001547">
    <property type="entry name" value="Glyco_hydro_5"/>
</dbReference>
<dbReference type="PANTHER" id="PTHR31297:SF39">
    <property type="entry name" value="GLUCAN ENDO-1,6-BETA-GLUCOSIDASE B"/>
    <property type="match status" value="1"/>
</dbReference>
<dbReference type="VEuPathDB" id="FungiDB:HMPREF1541_05510"/>
<dbReference type="STRING" id="1220924.W2RS55"/>
<evidence type="ECO:0000256" key="5">
    <source>
        <dbReference type="ARBA" id="ARBA00022801"/>
    </source>
</evidence>
<evidence type="ECO:0000256" key="10">
    <source>
        <dbReference type="ARBA" id="ARBA00023326"/>
    </source>
</evidence>
<dbReference type="GO" id="GO:0046557">
    <property type="term" value="F:glucan endo-1,6-beta-glucosidase activity"/>
    <property type="evidence" value="ECO:0007669"/>
    <property type="project" value="UniProtKB-EC"/>
</dbReference>
<evidence type="ECO:0000256" key="1">
    <source>
        <dbReference type="ARBA" id="ARBA00004613"/>
    </source>
</evidence>
<dbReference type="GeneID" id="19972849"/>
<sequence>MLRAAVYFSLISQAFAWLPGEHKQIIGRDGVDLFNRSSLHEAGLLNKRFLPSDYGNDKNAIRGVNLGSLFILENWMSSTVMGSWGCNTKSEFDCVSSLPSQDDANSKWAQHWQNWVSAEDFERMKDYGLNTVRIPVGYWFLESIVNPSEHFPQGGEKYLDQVVGWARDAGLYTIIVLHGAPGAQATDAFTGQYNPSPGFYDDYNYDRAGKWLEWMTEKIHNDEAYKGTVGMLELVNEPERTFDSKYPDAQQNTESMNKNYYPDAWSRIRNKEASLNVAANDRVHIQMMNEKWGSGDPKQSLTDLTFAAYDDHHYIKYAGLPTTKSAYLQEACTTDRSGNWPVFVGEWSLSVDSSVENTDDWKPDHDVDFYKKFWAAQVMSYEKTAGGWIFWSWKTTGLNDPRWDYQMAVDRGIIDRNPDTAYDVGAC</sequence>
<dbReference type="Proteomes" id="UP000030752">
    <property type="component" value="Unassembled WGS sequence"/>
</dbReference>